<keyword evidence="4" id="KW-1185">Reference proteome</keyword>
<dbReference type="PANTHER" id="PTHR37944:SF1">
    <property type="entry name" value="PORIN B"/>
    <property type="match status" value="1"/>
</dbReference>
<sequence>MWQRFQKGESAPGTSAARFNVRTDLAVQSNLSDTSQIYLQVRAGHGLGLQTAADTFTGAVNSTDFELEKNAKGAGVSPVLLAQAWYQFDTGPVQWVMGKIDPFLFFDTNAYADDESREFVNNVFVHNALLDSGSDAGVDAYGFSPGVVVSGHLNASNARSPVVRLGLFGHGHGPSFSGSLNQPFSILQIQFDSDAFLRRHGRCEWYVWRNPQLENPFNGQWEAQIGAGLSLSQSLTDSLGGFVRAGRRFQGTGVFNRFVTLGLRQTGLLWGREQDVAGLALGVLNPSEGYRASRQLAGNEKNVELFYDWRVNEHMEITPNVQWIGNPAASNAVDHLNFVGLRAAYFF</sequence>
<comment type="similarity">
    <text evidence="1 2">Belongs to the OprB family.</text>
</comment>
<evidence type="ECO:0008006" key="5">
    <source>
        <dbReference type="Google" id="ProtNLM"/>
    </source>
</evidence>
<accession>A0ABQ5YVS2</accession>
<dbReference type="Gene3D" id="2.40.160.180">
    <property type="entry name" value="Carbohydrate-selective porin OprB"/>
    <property type="match status" value="1"/>
</dbReference>
<dbReference type="RefSeq" id="WP_284282390.1">
    <property type="nucleotide sequence ID" value="NZ_BSOJ01000032.1"/>
</dbReference>
<protein>
    <recommendedName>
        <fullName evidence="5">Porin</fullName>
    </recommendedName>
</protein>
<dbReference type="Pfam" id="PF04966">
    <property type="entry name" value="OprB"/>
    <property type="match status" value="1"/>
</dbReference>
<organism evidence="3 4">
    <name type="scientific">Limnobacter litoralis</name>
    <dbReference type="NCBI Taxonomy" id="481366"/>
    <lineage>
        <taxon>Bacteria</taxon>
        <taxon>Pseudomonadati</taxon>
        <taxon>Pseudomonadota</taxon>
        <taxon>Betaproteobacteria</taxon>
        <taxon>Burkholderiales</taxon>
        <taxon>Burkholderiaceae</taxon>
        <taxon>Limnobacter</taxon>
    </lineage>
</organism>
<dbReference type="InterPro" id="IPR038673">
    <property type="entry name" value="OprB_sf"/>
</dbReference>
<evidence type="ECO:0000256" key="2">
    <source>
        <dbReference type="RuleBase" id="RU363072"/>
    </source>
</evidence>
<name>A0ABQ5YVS2_9BURK</name>
<dbReference type="Proteomes" id="UP001156664">
    <property type="component" value="Unassembled WGS sequence"/>
</dbReference>
<reference evidence="4" key="1">
    <citation type="journal article" date="2019" name="Int. J. Syst. Evol. Microbiol.">
        <title>The Global Catalogue of Microorganisms (GCM) 10K type strain sequencing project: providing services to taxonomists for standard genome sequencing and annotation.</title>
        <authorList>
            <consortium name="The Broad Institute Genomics Platform"/>
            <consortium name="The Broad Institute Genome Sequencing Center for Infectious Disease"/>
            <person name="Wu L."/>
            <person name="Ma J."/>
        </authorList>
    </citation>
    <scope>NUCLEOTIDE SEQUENCE [LARGE SCALE GENOMIC DNA]</scope>
    <source>
        <strain evidence="4">NBRC 105857</strain>
    </source>
</reference>
<evidence type="ECO:0000313" key="3">
    <source>
        <dbReference type="EMBL" id="GLR27561.1"/>
    </source>
</evidence>
<gene>
    <name evidence="3" type="ORF">GCM10007875_26520</name>
</gene>
<dbReference type="PANTHER" id="PTHR37944">
    <property type="entry name" value="PORIN B"/>
    <property type="match status" value="1"/>
</dbReference>
<evidence type="ECO:0000256" key="1">
    <source>
        <dbReference type="ARBA" id="ARBA00008769"/>
    </source>
</evidence>
<comment type="caution">
    <text evidence="3">The sequence shown here is derived from an EMBL/GenBank/DDBJ whole genome shotgun (WGS) entry which is preliminary data.</text>
</comment>
<dbReference type="EMBL" id="BSOJ01000032">
    <property type="protein sequence ID" value="GLR27561.1"/>
    <property type="molecule type" value="Genomic_DNA"/>
</dbReference>
<dbReference type="InterPro" id="IPR052932">
    <property type="entry name" value="OprB_Porin"/>
</dbReference>
<proteinExistence type="inferred from homology"/>
<evidence type="ECO:0000313" key="4">
    <source>
        <dbReference type="Proteomes" id="UP001156664"/>
    </source>
</evidence>
<dbReference type="InterPro" id="IPR007049">
    <property type="entry name" value="Carb-sel_porin_OprB"/>
</dbReference>